<dbReference type="Pfam" id="PF02417">
    <property type="entry name" value="Chromate_transp"/>
    <property type="match status" value="1"/>
</dbReference>
<feature type="transmembrane region" description="Helical" evidence="8">
    <location>
        <begin position="95"/>
        <end position="121"/>
    </location>
</feature>
<keyword evidence="3" id="KW-1003">Cell membrane</keyword>
<dbReference type="InterPro" id="IPR003370">
    <property type="entry name" value="Chromate_transpt"/>
</dbReference>
<keyword evidence="6 8" id="KW-0472">Membrane</keyword>
<evidence type="ECO:0000256" key="2">
    <source>
        <dbReference type="ARBA" id="ARBA00005262"/>
    </source>
</evidence>
<dbReference type="AlphaFoldDB" id="A0A917HB06"/>
<evidence type="ECO:0000256" key="7">
    <source>
        <dbReference type="SAM" id="MobiDB-lite"/>
    </source>
</evidence>
<dbReference type="EMBL" id="BMHY01000005">
    <property type="protein sequence ID" value="GGG73815.1"/>
    <property type="molecule type" value="Genomic_DNA"/>
</dbReference>
<evidence type="ECO:0000313" key="9">
    <source>
        <dbReference type="EMBL" id="GGG73815.1"/>
    </source>
</evidence>
<comment type="subcellular location">
    <subcellularLocation>
        <location evidence="1">Cell membrane</location>
        <topology evidence="1">Multi-pass membrane protein</topology>
    </subcellularLocation>
</comment>
<gene>
    <name evidence="9" type="primary">ywrB</name>
    <name evidence="9" type="ORF">GCM10010918_32380</name>
</gene>
<dbReference type="RefSeq" id="WP_188890211.1">
    <property type="nucleotide sequence ID" value="NZ_BMHY01000005.1"/>
</dbReference>
<dbReference type="GO" id="GO:0015109">
    <property type="term" value="F:chromate transmembrane transporter activity"/>
    <property type="evidence" value="ECO:0007669"/>
    <property type="project" value="InterPro"/>
</dbReference>
<evidence type="ECO:0000256" key="8">
    <source>
        <dbReference type="SAM" id="Phobius"/>
    </source>
</evidence>
<name>A0A917HB06_9BACL</name>
<accession>A0A917HB06</accession>
<protein>
    <submittedName>
        <fullName evidence="9">Transporter YwrB</fullName>
    </submittedName>
</protein>
<evidence type="ECO:0000256" key="6">
    <source>
        <dbReference type="ARBA" id="ARBA00023136"/>
    </source>
</evidence>
<feature type="region of interest" description="Disordered" evidence="7">
    <location>
        <begin position="1"/>
        <end position="20"/>
    </location>
</feature>
<dbReference type="Proteomes" id="UP000600247">
    <property type="component" value="Unassembled WGS sequence"/>
</dbReference>
<evidence type="ECO:0000256" key="4">
    <source>
        <dbReference type="ARBA" id="ARBA00022692"/>
    </source>
</evidence>
<organism evidence="9 10">
    <name type="scientific">Paenibacillus radicis</name>
    <name type="common">ex Gao et al. 2016</name>
    <dbReference type="NCBI Taxonomy" id="1737354"/>
    <lineage>
        <taxon>Bacteria</taxon>
        <taxon>Bacillati</taxon>
        <taxon>Bacillota</taxon>
        <taxon>Bacilli</taxon>
        <taxon>Bacillales</taxon>
        <taxon>Paenibacillaceae</taxon>
        <taxon>Paenibacillus</taxon>
    </lineage>
</organism>
<feature type="transmembrane region" description="Helical" evidence="8">
    <location>
        <begin position="159"/>
        <end position="178"/>
    </location>
</feature>
<keyword evidence="5 8" id="KW-1133">Transmembrane helix</keyword>
<proteinExistence type="inferred from homology"/>
<dbReference type="GO" id="GO:0005886">
    <property type="term" value="C:plasma membrane"/>
    <property type="evidence" value="ECO:0007669"/>
    <property type="project" value="UniProtKB-SubCell"/>
</dbReference>
<evidence type="ECO:0000313" key="10">
    <source>
        <dbReference type="Proteomes" id="UP000600247"/>
    </source>
</evidence>
<keyword evidence="4 8" id="KW-0812">Transmembrane</keyword>
<dbReference type="InterPro" id="IPR052518">
    <property type="entry name" value="CHR_Transporter"/>
</dbReference>
<keyword evidence="10" id="KW-1185">Reference proteome</keyword>
<reference evidence="9 10" key="1">
    <citation type="journal article" date="2014" name="Int. J. Syst. Evol. Microbiol.">
        <title>Complete genome sequence of Corynebacterium casei LMG S-19264T (=DSM 44701T), isolated from a smear-ripened cheese.</title>
        <authorList>
            <consortium name="US DOE Joint Genome Institute (JGI-PGF)"/>
            <person name="Walter F."/>
            <person name="Albersmeier A."/>
            <person name="Kalinowski J."/>
            <person name="Ruckert C."/>
        </authorList>
    </citation>
    <scope>NUCLEOTIDE SEQUENCE [LARGE SCALE GENOMIC DNA]</scope>
    <source>
        <strain evidence="9 10">CGMCC 1.15286</strain>
    </source>
</reference>
<evidence type="ECO:0000256" key="3">
    <source>
        <dbReference type="ARBA" id="ARBA00022475"/>
    </source>
</evidence>
<dbReference type="PANTHER" id="PTHR43663">
    <property type="entry name" value="CHROMATE TRANSPORT PROTEIN-RELATED"/>
    <property type="match status" value="1"/>
</dbReference>
<feature type="transmembrane region" description="Helical" evidence="8">
    <location>
        <begin position="184"/>
        <end position="201"/>
    </location>
</feature>
<feature type="transmembrane region" description="Helical" evidence="8">
    <location>
        <begin position="133"/>
        <end position="152"/>
    </location>
</feature>
<sequence length="220" mass="23309">MSTPTPPSAQGSIPLPAGGGSRGKTYGELSWAMIKTGILGYGGGPSVIPLIRYEAVTRYNWINDEEFAEILALANALPGPIATKMAAYLGYRKQGWLGATVAVLAHILPSSVAMIALLSVVDALSGSAVVQGMIAAVIPVIAVMLGVMAYEFGNRALKGLGAVFGIAMCAIAFLLLQILHVHDAIVIILFLAYGAVHFNVIRRFKDRKDKRRKLTETSGE</sequence>
<dbReference type="PANTHER" id="PTHR43663:SF1">
    <property type="entry name" value="CHROMATE TRANSPORTER"/>
    <property type="match status" value="1"/>
</dbReference>
<evidence type="ECO:0000256" key="1">
    <source>
        <dbReference type="ARBA" id="ARBA00004651"/>
    </source>
</evidence>
<comment type="similarity">
    <text evidence="2">Belongs to the chromate ion transporter (CHR) (TC 2.A.51) family.</text>
</comment>
<comment type="caution">
    <text evidence="9">The sequence shown here is derived from an EMBL/GenBank/DDBJ whole genome shotgun (WGS) entry which is preliminary data.</text>
</comment>
<evidence type="ECO:0000256" key="5">
    <source>
        <dbReference type="ARBA" id="ARBA00022989"/>
    </source>
</evidence>